<evidence type="ECO:0000313" key="1">
    <source>
        <dbReference type="EMBL" id="OAB47791.1"/>
    </source>
</evidence>
<comment type="caution">
    <text evidence="1">The sequence shown here is derived from an EMBL/GenBank/DDBJ whole genome shotgun (WGS) entry which is preliminary data.</text>
</comment>
<organism evidence="1 2">
    <name type="scientific">Paenibacillus antarcticus</name>
    <dbReference type="NCBI Taxonomy" id="253703"/>
    <lineage>
        <taxon>Bacteria</taxon>
        <taxon>Bacillati</taxon>
        <taxon>Bacillota</taxon>
        <taxon>Bacilli</taxon>
        <taxon>Bacillales</taxon>
        <taxon>Paenibacillaceae</taxon>
        <taxon>Paenibacillus</taxon>
    </lineage>
</organism>
<sequence>MLLLTYRIGETYEEKNDFHVNGFIVRCYEYINGVYTFAGSRGLLPWDIKVEPKWTDVSEDHDNYLDIMEASIPHHFEQLETGIEDWKQIDISLWICGVLNIISIYLQMDTVLRIVFF</sequence>
<evidence type="ECO:0000313" key="2">
    <source>
        <dbReference type="Proteomes" id="UP000077355"/>
    </source>
</evidence>
<dbReference type="RefSeq" id="WP_068646860.1">
    <property type="nucleotide sequence ID" value="NZ_CP043611.1"/>
</dbReference>
<proteinExistence type="predicted"/>
<name>A0A168QHM9_9BACL</name>
<reference evidence="1 2" key="1">
    <citation type="submission" date="2016-03" db="EMBL/GenBank/DDBJ databases">
        <title>Draft genome sequence of Paenibacillus antarcticus CECT 5836.</title>
        <authorList>
            <person name="Shin S.-K."/>
            <person name="Yi H."/>
        </authorList>
    </citation>
    <scope>NUCLEOTIDE SEQUENCE [LARGE SCALE GENOMIC DNA]</scope>
    <source>
        <strain evidence="1 2">CECT 5836</strain>
    </source>
</reference>
<gene>
    <name evidence="1" type="ORF">PBAT_04055</name>
</gene>
<protein>
    <submittedName>
        <fullName evidence="1">Uncharacterized protein</fullName>
    </submittedName>
</protein>
<dbReference type="OrthoDB" id="283370at2"/>
<keyword evidence="2" id="KW-1185">Reference proteome</keyword>
<dbReference type="EMBL" id="LVJI01000003">
    <property type="protein sequence ID" value="OAB47791.1"/>
    <property type="molecule type" value="Genomic_DNA"/>
</dbReference>
<dbReference type="Proteomes" id="UP000077355">
    <property type="component" value="Unassembled WGS sequence"/>
</dbReference>
<accession>A0A168QHM9</accession>
<dbReference type="AlphaFoldDB" id="A0A168QHM9"/>